<proteinExistence type="predicted"/>
<evidence type="ECO:0000313" key="2">
    <source>
        <dbReference type="Proteomes" id="UP000029665"/>
    </source>
</evidence>
<name>A0A060SBV4_PYCCI</name>
<organism evidence="1 2">
    <name type="scientific">Pycnoporus cinnabarinus</name>
    <name type="common">Cinnabar-red polypore</name>
    <name type="synonym">Trametes cinnabarina</name>
    <dbReference type="NCBI Taxonomy" id="5643"/>
    <lineage>
        <taxon>Eukaryota</taxon>
        <taxon>Fungi</taxon>
        <taxon>Dikarya</taxon>
        <taxon>Basidiomycota</taxon>
        <taxon>Agaricomycotina</taxon>
        <taxon>Agaricomycetes</taxon>
        <taxon>Polyporales</taxon>
        <taxon>Polyporaceae</taxon>
        <taxon>Trametes</taxon>
    </lineage>
</organism>
<dbReference type="OrthoDB" id="3259617at2759"/>
<gene>
    <name evidence="1" type="ORF">BN946_scf184884.g7</name>
</gene>
<protein>
    <submittedName>
        <fullName evidence="1">Uncharacterized protein</fullName>
    </submittedName>
</protein>
<sequence length="991" mass="109821">MSRKAGTSDDANDLLHIHTYFKSPVNTLVASLQQTSEDITVHDLLDAYSTICLRVSTVEHALLPPNDAPALQYVRSNSLSLGRCMQRDIRLALLDPLRVAKTESLASVSWPAIGISEEQFCAARITAMLCHSALNLVSAIFRSAAMHRLFSHNVLQHLLDDVLVVAQSSELPTVDDVKTRSLASWVLSTLQLPEEVVRASRSPIMEILNDAAEDMGSHLRACDIIHNIISTYPRIFLMDSAQFLPDILKRLNATTATVRMDATVALAGFALGVLSTSSMMAVSELPEIQAAVHKFIRSQMPSSHAAPISSTSTSTLLPDYIANAAKGDLTDHSAYGPRWAIVVVCCLIVLSGKAIFTGQRALRLVLTTMERVAKRRDATGLNLVACAWKCLIWVFLQLPPNRPPESTGPDRRSPTTKDVAFGIIKQDLRGGTGACLIAGLLYSADNPDSSIGEMCRGSHLDWAVDVLREMVTYPSVTVYRDSLVVLERLLSGIGTSPEDSEALPQGSRWNPNHLVVKTLFARHVLRAAHQDFLEALHAANQFEPAWVRPLGETEILKRWEDLADIWTSSVRRQLQMLHTTFSLPEALIHAWQALLLVQTQLTQEKEHLTTSPDLTSRTVSIISDFLSWIPGPVVPFNAALSADEAQYRVLTLCHQLWMVMRNVFSDYWLLTVAESILASVLRRTFDLSDERVRNAWSQFCAALVSVSAPKLIATLVVEDEQSRVIDVKRELWRMMANGWPSRIPKPTPEDAVEFLAIPMRCWYMEQREIDAWISIFDDVLSHSSYSSSPASPIFDTIADNINGATLEKFVNTPAIVLHMLDHLRLSDDSGHPLKFLRCIDDLLCILYSDLPENVSLALQILGHVRRIVSECPTRALVTVLATLSKGVATWVGDERERLLNAEYNEVVIPIYCDALHALKTVSVTPDDLTSLASLLYSAFIRMPDPGHGPVAFYEFWVHIYPSLQGMRGAYPEQIKVALQACRPGPTFTASG</sequence>
<reference evidence="1" key="1">
    <citation type="submission" date="2014-01" db="EMBL/GenBank/DDBJ databases">
        <title>The genome of the white-rot fungus Pycnoporus cinnabarinus: a basidiomycete model with a versatile arsenal for lignocellulosic biomass breakdown.</title>
        <authorList>
            <person name="Levasseur A."/>
            <person name="Lomascolo A."/>
            <person name="Ruiz-Duenas F.J."/>
            <person name="Uzan E."/>
            <person name="Piumi F."/>
            <person name="Kues U."/>
            <person name="Ram A.F.J."/>
            <person name="Murat C."/>
            <person name="Haon M."/>
            <person name="Benoit I."/>
            <person name="Arfi Y."/>
            <person name="Chevret D."/>
            <person name="Drula E."/>
            <person name="Kwon M.J."/>
            <person name="Gouret P."/>
            <person name="Lesage-Meessen L."/>
            <person name="Lombard V."/>
            <person name="Mariette J."/>
            <person name="Noirot C."/>
            <person name="Park J."/>
            <person name="Patyshakuliyeva A."/>
            <person name="Wieneger R.A.B."/>
            <person name="Wosten H.A.B."/>
            <person name="Martin F."/>
            <person name="Coutinho P.M."/>
            <person name="de Vries R."/>
            <person name="Martinez A.T."/>
            <person name="Klopp C."/>
            <person name="Pontarotti P."/>
            <person name="Henrissat B."/>
            <person name="Record E."/>
        </authorList>
    </citation>
    <scope>NUCLEOTIDE SEQUENCE [LARGE SCALE GENOMIC DNA]</scope>
    <source>
        <strain evidence="1">BRFM137</strain>
    </source>
</reference>
<dbReference type="SUPFAM" id="SSF48371">
    <property type="entry name" value="ARM repeat"/>
    <property type="match status" value="1"/>
</dbReference>
<accession>A0A060SBV4</accession>
<keyword evidence="2" id="KW-1185">Reference proteome</keyword>
<comment type="caution">
    <text evidence="1">The sequence shown here is derived from an EMBL/GenBank/DDBJ whole genome shotgun (WGS) entry which is preliminary data.</text>
</comment>
<dbReference type="EMBL" id="CCBP010000057">
    <property type="protein sequence ID" value="CDO69848.1"/>
    <property type="molecule type" value="Genomic_DNA"/>
</dbReference>
<dbReference type="HOGENOM" id="CLU_001598_2_0_1"/>
<dbReference type="Proteomes" id="UP000029665">
    <property type="component" value="Unassembled WGS sequence"/>
</dbReference>
<evidence type="ECO:0000313" key="1">
    <source>
        <dbReference type="EMBL" id="CDO69848.1"/>
    </source>
</evidence>
<dbReference type="InterPro" id="IPR016024">
    <property type="entry name" value="ARM-type_fold"/>
</dbReference>
<dbReference type="OMA" id="HIWICLV"/>
<dbReference type="AlphaFoldDB" id="A0A060SBV4"/>